<dbReference type="SUPFAM" id="SSF48452">
    <property type="entry name" value="TPR-like"/>
    <property type="match status" value="2"/>
</dbReference>
<accession>A0ABV7ZZQ1</accession>
<gene>
    <name evidence="4" type="ORF">ACFOOG_12955</name>
</gene>
<protein>
    <submittedName>
        <fullName evidence="4">Tetratricopeptide repeat protein</fullName>
    </submittedName>
</protein>
<keyword evidence="2 3" id="KW-0802">TPR repeat</keyword>
<feature type="repeat" description="TPR" evidence="3">
    <location>
        <begin position="35"/>
        <end position="68"/>
    </location>
</feature>
<dbReference type="Proteomes" id="UP001595617">
    <property type="component" value="Unassembled WGS sequence"/>
</dbReference>
<evidence type="ECO:0000256" key="1">
    <source>
        <dbReference type="ARBA" id="ARBA00022737"/>
    </source>
</evidence>
<evidence type="ECO:0000256" key="2">
    <source>
        <dbReference type="ARBA" id="ARBA00022803"/>
    </source>
</evidence>
<evidence type="ECO:0000256" key="3">
    <source>
        <dbReference type="PROSITE-ProRule" id="PRU00339"/>
    </source>
</evidence>
<keyword evidence="5" id="KW-1185">Reference proteome</keyword>
<dbReference type="SMART" id="SM00028">
    <property type="entry name" value="TPR"/>
    <property type="match status" value="3"/>
</dbReference>
<evidence type="ECO:0000313" key="4">
    <source>
        <dbReference type="EMBL" id="MFC3853745.1"/>
    </source>
</evidence>
<feature type="repeat" description="TPR" evidence="3">
    <location>
        <begin position="205"/>
        <end position="238"/>
    </location>
</feature>
<dbReference type="RefSeq" id="WP_380697186.1">
    <property type="nucleotide sequence ID" value="NZ_JBHRYR010000003.1"/>
</dbReference>
<dbReference type="InterPro" id="IPR019734">
    <property type="entry name" value="TPR_rpt"/>
</dbReference>
<comment type="caution">
    <text evidence="4">The sequence shown here is derived from an EMBL/GenBank/DDBJ whole genome shotgun (WGS) entry which is preliminary data.</text>
</comment>
<sequence>MKTSEGERILRSLLVHLLCAIFPLAVYSQPANDSFEALYEQGTILANDEDYRQAHEVFNRALDTLKRNPDVNRIHLLDVLDTQASIAVYWDNVPLMQQYLQQGIAANENPDGTVVSEHHAYRFAYLQAIAADKHGDALSAVQYNQASITWLEKIQTEPNLETAQAYLALARRLRDVEEHELSLQHLNEWFPYFLAELGPHNPNVRFMYFLRGQNLLALKENDEAIESFERAIEAYENNIPLRTDEVEATYQILANYYRQRSMLDEAAQYWHHAALLREHHYGSLDPERGVYLHYLASVHKERAEWEQAQMLNLEARNIFLQAPRDTHFWLLFIDKALTETYMAQGQYLKAARYSTSYNARFLTQMIPRF</sequence>
<evidence type="ECO:0000313" key="5">
    <source>
        <dbReference type="Proteomes" id="UP001595617"/>
    </source>
</evidence>
<name>A0ABV7ZZQ1_9GAMM</name>
<dbReference type="Pfam" id="PF13424">
    <property type="entry name" value="TPR_12"/>
    <property type="match status" value="1"/>
</dbReference>
<dbReference type="Gene3D" id="1.25.40.10">
    <property type="entry name" value="Tetratricopeptide repeat domain"/>
    <property type="match status" value="2"/>
</dbReference>
<dbReference type="PROSITE" id="PS50005">
    <property type="entry name" value="TPR"/>
    <property type="match status" value="2"/>
</dbReference>
<dbReference type="EMBL" id="JBHRYR010000003">
    <property type="protein sequence ID" value="MFC3853745.1"/>
    <property type="molecule type" value="Genomic_DNA"/>
</dbReference>
<proteinExistence type="predicted"/>
<reference evidence="5" key="1">
    <citation type="journal article" date="2019" name="Int. J. Syst. Evol. Microbiol.">
        <title>The Global Catalogue of Microorganisms (GCM) 10K type strain sequencing project: providing services to taxonomists for standard genome sequencing and annotation.</title>
        <authorList>
            <consortium name="The Broad Institute Genomics Platform"/>
            <consortium name="The Broad Institute Genome Sequencing Center for Infectious Disease"/>
            <person name="Wu L."/>
            <person name="Ma J."/>
        </authorList>
    </citation>
    <scope>NUCLEOTIDE SEQUENCE [LARGE SCALE GENOMIC DNA]</scope>
    <source>
        <strain evidence="5">IBRC 10765</strain>
    </source>
</reference>
<dbReference type="InterPro" id="IPR011990">
    <property type="entry name" value="TPR-like_helical_dom_sf"/>
</dbReference>
<dbReference type="PANTHER" id="PTHR45641:SF19">
    <property type="entry name" value="NEPHROCYSTIN-3"/>
    <property type="match status" value="1"/>
</dbReference>
<dbReference type="PANTHER" id="PTHR45641">
    <property type="entry name" value="TETRATRICOPEPTIDE REPEAT PROTEIN (AFU_ORTHOLOGUE AFUA_6G03870)"/>
    <property type="match status" value="1"/>
</dbReference>
<keyword evidence="1" id="KW-0677">Repeat</keyword>
<organism evidence="4 5">
    <name type="scientific">Saccharospirillum mangrovi</name>
    <dbReference type="NCBI Taxonomy" id="2161747"/>
    <lineage>
        <taxon>Bacteria</taxon>
        <taxon>Pseudomonadati</taxon>
        <taxon>Pseudomonadota</taxon>
        <taxon>Gammaproteobacteria</taxon>
        <taxon>Oceanospirillales</taxon>
        <taxon>Saccharospirillaceae</taxon>
        <taxon>Saccharospirillum</taxon>
    </lineage>
</organism>